<dbReference type="HOGENOM" id="CLU_3308512_0_0_7"/>
<dbReference type="Proteomes" id="UP000010808">
    <property type="component" value="Chromosome"/>
</dbReference>
<dbReference type="KEGG" id="dhy:DESAM_23054"/>
<sequence length="39" mass="4534">MRECKEVLCLMLDISGESNRMFSIQMRADSGSFYDIRNS</sequence>
<evidence type="ECO:0000313" key="2">
    <source>
        <dbReference type="Proteomes" id="UP000010808"/>
    </source>
</evidence>
<dbReference type="AlphaFoldDB" id="L0RI78"/>
<proteinExistence type="predicted"/>
<dbReference type="EMBL" id="FO203522">
    <property type="protein sequence ID" value="CCO25321.1"/>
    <property type="molecule type" value="Genomic_DNA"/>
</dbReference>
<organism evidence="1 2">
    <name type="scientific">Maridesulfovibrio hydrothermalis AM13 = DSM 14728</name>
    <dbReference type="NCBI Taxonomy" id="1121451"/>
    <lineage>
        <taxon>Bacteria</taxon>
        <taxon>Pseudomonadati</taxon>
        <taxon>Thermodesulfobacteriota</taxon>
        <taxon>Desulfovibrionia</taxon>
        <taxon>Desulfovibrionales</taxon>
        <taxon>Desulfovibrionaceae</taxon>
        <taxon>Maridesulfovibrio</taxon>
    </lineage>
</organism>
<name>L0RI78_9BACT</name>
<keyword evidence="2" id="KW-1185">Reference proteome</keyword>
<protein>
    <submittedName>
        <fullName evidence="1">Uncharacterized protein</fullName>
    </submittedName>
</protein>
<gene>
    <name evidence="1" type="ORF">DESAM_23054</name>
</gene>
<accession>L0RI78</accession>
<evidence type="ECO:0000313" key="1">
    <source>
        <dbReference type="EMBL" id="CCO25321.1"/>
    </source>
</evidence>
<reference evidence="1 2" key="1">
    <citation type="submission" date="2012-10" db="EMBL/GenBank/DDBJ databases">
        <authorList>
            <person name="Genoscope - CEA"/>
        </authorList>
    </citation>
    <scope>NUCLEOTIDE SEQUENCE [LARGE SCALE GENOMIC DNA]</scope>
    <source>
        <strain evidence="2">AM13 / DSM 14728</strain>
    </source>
</reference>